<evidence type="ECO:0000256" key="3">
    <source>
        <dbReference type="ARBA" id="ARBA00022840"/>
    </source>
</evidence>
<sequence length="308" mass="34559">MPAAITTHSLTKRYGDLTALDNFDLEVAQGSIFGLLGPNGAGKTTLIRVLTTLMRQTSGEAFIEGLDTRTSGREIRRLIGVVSQENSLDRYLTARENLELHARLHGMEHRHYRKRIDELLELMGLAARQNDFPDTYSGGMQRRLVVTRALLHEPRVLFLDEPTTGLDPQSRRAVWDYIKSIAGSMTIFLTTHYLEEAEQLCNRIAIADHGRLIALGSTQELKDRLTGGTFYLIEFGEDAERYGAILRAMACVREIEVDGRTVCVGLNSWECLSEVVTALNGAPVRRIALRERTLEDVFISLTGEKVRE</sequence>
<dbReference type="InterPro" id="IPR003439">
    <property type="entry name" value="ABC_transporter-like_ATP-bd"/>
</dbReference>
<comment type="similarity">
    <text evidence="4">Belongs to the ABC transporter superfamily. Drug exporter-1 (DrugE1) (TC 3.A.1.105) family.</text>
</comment>
<keyword evidence="7" id="KW-1185">Reference proteome</keyword>
<keyword evidence="1" id="KW-0813">Transport</keyword>
<dbReference type="SUPFAM" id="SSF52540">
    <property type="entry name" value="P-loop containing nucleoside triphosphate hydrolases"/>
    <property type="match status" value="1"/>
</dbReference>
<evidence type="ECO:0000256" key="4">
    <source>
        <dbReference type="ARBA" id="ARBA00049985"/>
    </source>
</evidence>
<dbReference type="PANTHER" id="PTHR43582:SF5">
    <property type="entry name" value="ABC TRANSPORTER"/>
    <property type="match status" value="1"/>
</dbReference>
<dbReference type="InterPro" id="IPR003593">
    <property type="entry name" value="AAA+_ATPase"/>
</dbReference>
<dbReference type="InterPro" id="IPR025302">
    <property type="entry name" value="DrrA1/2-like_C"/>
</dbReference>
<dbReference type="InterPro" id="IPR027417">
    <property type="entry name" value="P-loop_NTPase"/>
</dbReference>
<name>A0ABQ6TMZ6_9BACT</name>
<protein>
    <submittedName>
        <fullName evidence="6">ATP-binding cassette domain-containing protein</fullName>
    </submittedName>
</protein>
<evidence type="ECO:0000313" key="7">
    <source>
        <dbReference type="Proteomes" id="UP000798046"/>
    </source>
</evidence>
<dbReference type="Gene3D" id="3.40.50.300">
    <property type="entry name" value="P-loop containing nucleotide triphosphate hydrolases"/>
    <property type="match status" value="1"/>
</dbReference>
<dbReference type="Proteomes" id="UP000798046">
    <property type="component" value="Unassembled WGS sequence"/>
</dbReference>
<organism evidence="6 7">
    <name type="scientific">Oryzomonas sagensis</name>
    <dbReference type="NCBI Taxonomy" id="2603857"/>
    <lineage>
        <taxon>Bacteria</taxon>
        <taxon>Pseudomonadati</taxon>
        <taxon>Thermodesulfobacteriota</taxon>
        <taxon>Desulfuromonadia</taxon>
        <taxon>Geobacterales</taxon>
        <taxon>Geobacteraceae</taxon>
        <taxon>Oryzomonas</taxon>
    </lineage>
</organism>
<keyword evidence="2" id="KW-0547">Nucleotide-binding</keyword>
<dbReference type="NCBIfam" id="TIGR01188">
    <property type="entry name" value="drrA"/>
    <property type="match status" value="1"/>
</dbReference>
<evidence type="ECO:0000259" key="5">
    <source>
        <dbReference type="PROSITE" id="PS50893"/>
    </source>
</evidence>
<dbReference type="SMART" id="SM00382">
    <property type="entry name" value="AAA"/>
    <property type="match status" value="1"/>
</dbReference>
<gene>
    <name evidence="6" type="ORF">F6V30_13205</name>
</gene>
<evidence type="ECO:0000313" key="6">
    <source>
        <dbReference type="EMBL" id="KAB0669748.1"/>
    </source>
</evidence>
<dbReference type="GO" id="GO:0005524">
    <property type="term" value="F:ATP binding"/>
    <property type="evidence" value="ECO:0007669"/>
    <property type="project" value="UniProtKB-KW"/>
</dbReference>
<proteinExistence type="inferred from homology"/>
<keyword evidence="3 6" id="KW-0067">ATP-binding</keyword>
<dbReference type="Pfam" id="PF13732">
    <property type="entry name" value="DrrA1-3_C"/>
    <property type="match status" value="1"/>
</dbReference>
<dbReference type="InterPro" id="IPR005894">
    <property type="entry name" value="DrrA"/>
</dbReference>
<reference evidence="6 7" key="1">
    <citation type="journal article" date="2020" name="Microorganisms">
        <title>Description of Three Novel Members in the Family Geobacteraceae, Oryzomonas japonicum gen. nov., sp. nov., Oryzomonas sagensis sp. nov., and Oryzomonas ruber sp. nov.</title>
        <authorList>
            <person name="Xu Z."/>
            <person name="Masuda Y."/>
            <person name="Hayakawa C."/>
            <person name="Ushijima N."/>
            <person name="Kawano K."/>
            <person name="Shiratori Y."/>
            <person name="Senoo K."/>
            <person name="Itoh H."/>
        </authorList>
    </citation>
    <scope>NUCLEOTIDE SEQUENCE [LARGE SCALE GENOMIC DNA]</scope>
    <source>
        <strain evidence="6 7">Red100</strain>
    </source>
</reference>
<dbReference type="PROSITE" id="PS50893">
    <property type="entry name" value="ABC_TRANSPORTER_2"/>
    <property type="match status" value="1"/>
</dbReference>
<comment type="caution">
    <text evidence="6">The sequence shown here is derived from an EMBL/GenBank/DDBJ whole genome shotgun (WGS) entry which is preliminary data.</text>
</comment>
<evidence type="ECO:0000256" key="2">
    <source>
        <dbReference type="ARBA" id="ARBA00022741"/>
    </source>
</evidence>
<dbReference type="PANTHER" id="PTHR43582">
    <property type="entry name" value="LINEARMYCIN RESISTANCE ATP-BINDING PROTEIN LNRL"/>
    <property type="match status" value="1"/>
</dbReference>
<dbReference type="EMBL" id="VZRA01000003">
    <property type="protein sequence ID" value="KAB0669748.1"/>
    <property type="molecule type" value="Genomic_DNA"/>
</dbReference>
<feature type="domain" description="ABC transporter" evidence="5">
    <location>
        <begin position="5"/>
        <end position="234"/>
    </location>
</feature>
<accession>A0ABQ6TMZ6</accession>
<evidence type="ECO:0000256" key="1">
    <source>
        <dbReference type="ARBA" id="ARBA00022448"/>
    </source>
</evidence>
<dbReference type="Pfam" id="PF00005">
    <property type="entry name" value="ABC_tran"/>
    <property type="match status" value="1"/>
</dbReference>
<dbReference type="RefSeq" id="WP_151157408.1">
    <property type="nucleotide sequence ID" value="NZ_VZRA01000003.1"/>
</dbReference>